<sequence>MSAPTVSVLVTTYNRPDALERCLISVFQQSHLPTEILVCDDGSGDVTRQTIARLQARSPVPLQHIWQPDDGFRLARIRNQGLLAATGAYLIQVDGDVILHRQYIADHLRHARPGYFFSGNQYHIPLNIANKLLADPTIPVQSALVQSAWNWRRLWSVPLQWLMVRFYHWDTHYEYVLGCNMGFWRQDLMRVNGYDEEFRGWGWEDTELVLRLINLGCTFRFIRFGAIQYHLDHPHSCRTSEGENRARAMETIRQRKIVCAQGVSQHIPSPDSTDEPPLRECH</sequence>
<dbReference type="Pfam" id="PF02709">
    <property type="entry name" value="Glyco_transf_7C"/>
    <property type="match status" value="1"/>
</dbReference>
<feature type="domain" description="Galactosyltransferase C-terminal" evidence="4">
    <location>
        <begin position="165"/>
        <end position="230"/>
    </location>
</feature>
<dbReference type="RefSeq" id="WP_186740375.1">
    <property type="nucleotide sequence ID" value="NZ_VFIA01000039.1"/>
</dbReference>
<dbReference type="InterPro" id="IPR050834">
    <property type="entry name" value="Glycosyltransf_2"/>
</dbReference>
<dbReference type="CDD" id="cd06420">
    <property type="entry name" value="GT2_Chondriotin_Pol_N"/>
    <property type="match status" value="1"/>
</dbReference>
<feature type="region of interest" description="Disordered" evidence="2">
    <location>
        <begin position="263"/>
        <end position="282"/>
    </location>
</feature>
<evidence type="ECO:0000313" key="5">
    <source>
        <dbReference type="EMBL" id="MBC3794188.1"/>
    </source>
</evidence>
<evidence type="ECO:0000256" key="1">
    <source>
        <dbReference type="ARBA" id="ARBA00022679"/>
    </source>
</evidence>
<evidence type="ECO:0000256" key="2">
    <source>
        <dbReference type="SAM" id="MobiDB-lite"/>
    </source>
</evidence>
<evidence type="ECO:0000259" key="4">
    <source>
        <dbReference type="Pfam" id="PF02709"/>
    </source>
</evidence>
<proteinExistence type="predicted"/>
<evidence type="ECO:0000313" key="6">
    <source>
        <dbReference type="Proteomes" id="UP000700732"/>
    </source>
</evidence>
<feature type="domain" description="Glycosyltransferase 2-like" evidence="3">
    <location>
        <begin position="7"/>
        <end position="131"/>
    </location>
</feature>
<gene>
    <name evidence="5" type="ORF">FH603_4715</name>
</gene>
<comment type="caution">
    <text evidence="5">The sequence shown here is derived from an EMBL/GenBank/DDBJ whole genome shotgun (WGS) entry which is preliminary data.</text>
</comment>
<reference evidence="5 6" key="1">
    <citation type="submission" date="2019-06" db="EMBL/GenBank/DDBJ databases">
        <title>Spirosoma utsteinense sp. nov. isolated from Antarctic ice-free soils.</title>
        <authorList>
            <person name="Tahon G."/>
        </authorList>
    </citation>
    <scope>NUCLEOTIDE SEQUENCE [LARGE SCALE GENOMIC DNA]</scope>
    <source>
        <strain evidence="5 6">LMG 31447</strain>
    </source>
</reference>
<dbReference type="InterPro" id="IPR027791">
    <property type="entry name" value="Galactosyl_T_C"/>
</dbReference>
<dbReference type="InterPro" id="IPR029044">
    <property type="entry name" value="Nucleotide-diphossugar_trans"/>
</dbReference>
<dbReference type="PANTHER" id="PTHR43685:SF2">
    <property type="entry name" value="GLYCOSYLTRANSFERASE 2-LIKE DOMAIN-CONTAINING PROTEIN"/>
    <property type="match status" value="1"/>
</dbReference>
<organism evidence="5 6">
    <name type="scientific">Spirosoma utsteinense</name>
    <dbReference type="NCBI Taxonomy" id="2585773"/>
    <lineage>
        <taxon>Bacteria</taxon>
        <taxon>Pseudomonadati</taxon>
        <taxon>Bacteroidota</taxon>
        <taxon>Cytophagia</taxon>
        <taxon>Cytophagales</taxon>
        <taxon>Cytophagaceae</taxon>
        <taxon>Spirosoma</taxon>
    </lineage>
</organism>
<dbReference type="InterPro" id="IPR001173">
    <property type="entry name" value="Glyco_trans_2-like"/>
</dbReference>
<protein>
    <submittedName>
        <fullName evidence="5">Glycosyltransferase involved in cell wall biosynthesis</fullName>
    </submittedName>
</protein>
<dbReference type="Gene3D" id="3.90.550.10">
    <property type="entry name" value="Spore Coat Polysaccharide Biosynthesis Protein SpsA, Chain A"/>
    <property type="match status" value="1"/>
</dbReference>
<keyword evidence="1" id="KW-0808">Transferase</keyword>
<dbReference type="Proteomes" id="UP000700732">
    <property type="component" value="Unassembled WGS sequence"/>
</dbReference>
<evidence type="ECO:0000259" key="3">
    <source>
        <dbReference type="Pfam" id="PF00535"/>
    </source>
</evidence>
<accession>A0ABR6WDE6</accession>
<name>A0ABR6WDE6_9BACT</name>
<dbReference type="Pfam" id="PF00535">
    <property type="entry name" value="Glycos_transf_2"/>
    <property type="match status" value="1"/>
</dbReference>
<keyword evidence="6" id="KW-1185">Reference proteome</keyword>
<dbReference type="PANTHER" id="PTHR43685">
    <property type="entry name" value="GLYCOSYLTRANSFERASE"/>
    <property type="match status" value="1"/>
</dbReference>
<dbReference type="EMBL" id="VFIA01000039">
    <property type="protein sequence ID" value="MBC3794188.1"/>
    <property type="molecule type" value="Genomic_DNA"/>
</dbReference>
<dbReference type="SUPFAM" id="SSF53448">
    <property type="entry name" value="Nucleotide-diphospho-sugar transferases"/>
    <property type="match status" value="1"/>
</dbReference>